<dbReference type="EMBL" id="JBBNAG010000003">
    <property type="protein sequence ID" value="KAK9149306.1"/>
    <property type="molecule type" value="Genomic_DNA"/>
</dbReference>
<accession>A0AAP0PQM0</accession>
<reference evidence="2 3" key="1">
    <citation type="submission" date="2024-01" db="EMBL/GenBank/DDBJ databases">
        <title>Genome assemblies of Stephania.</title>
        <authorList>
            <person name="Yang L."/>
        </authorList>
    </citation>
    <scope>NUCLEOTIDE SEQUENCE [LARGE SCALE GENOMIC DNA]</scope>
    <source>
        <strain evidence="2">JXDWG</strain>
        <tissue evidence="2">Leaf</tissue>
    </source>
</reference>
<organism evidence="2 3">
    <name type="scientific">Stephania cephalantha</name>
    <dbReference type="NCBI Taxonomy" id="152367"/>
    <lineage>
        <taxon>Eukaryota</taxon>
        <taxon>Viridiplantae</taxon>
        <taxon>Streptophyta</taxon>
        <taxon>Embryophyta</taxon>
        <taxon>Tracheophyta</taxon>
        <taxon>Spermatophyta</taxon>
        <taxon>Magnoliopsida</taxon>
        <taxon>Ranunculales</taxon>
        <taxon>Menispermaceae</taxon>
        <taxon>Menispermoideae</taxon>
        <taxon>Cissampelideae</taxon>
        <taxon>Stephania</taxon>
    </lineage>
</organism>
<dbReference type="AlphaFoldDB" id="A0AAP0PQM0"/>
<evidence type="ECO:0000313" key="2">
    <source>
        <dbReference type="EMBL" id="KAK9149306.1"/>
    </source>
</evidence>
<name>A0AAP0PQM0_9MAGN</name>
<dbReference type="Proteomes" id="UP001419268">
    <property type="component" value="Unassembled WGS sequence"/>
</dbReference>
<evidence type="ECO:0000313" key="3">
    <source>
        <dbReference type="Proteomes" id="UP001419268"/>
    </source>
</evidence>
<feature type="compositionally biased region" description="Acidic residues" evidence="1">
    <location>
        <begin position="106"/>
        <end position="127"/>
    </location>
</feature>
<evidence type="ECO:0000256" key="1">
    <source>
        <dbReference type="SAM" id="MobiDB-lite"/>
    </source>
</evidence>
<sequence length="154" mass="16453">MAGETPLPSPPRPSSVSIAEPLSQPPRLTTETHNNQRELTSIKTFRPLFSPSRLLLLLPLRVPSSLSPPPDSGVESYYNSQCVEDVKVVALGYILGIGDGGGLGDFAEEDDGDDDYGGDDGEHEEEAQWAVGEESGAEVRENGAGETNIVFEDP</sequence>
<protein>
    <submittedName>
        <fullName evidence="2">Uncharacterized protein</fullName>
    </submittedName>
</protein>
<feature type="region of interest" description="Disordered" evidence="1">
    <location>
        <begin position="104"/>
        <end position="154"/>
    </location>
</feature>
<feature type="compositionally biased region" description="Polar residues" evidence="1">
    <location>
        <begin position="26"/>
        <end position="39"/>
    </location>
</feature>
<feature type="region of interest" description="Disordered" evidence="1">
    <location>
        <begin position="1"/>
        <end position="39"/>
    </location>
</feature>
<keyword evidence="3" id="KW-1185">Reference proteome</keyword>
<gene>
    <name evidence="2" type="ORF">Scep_008063</name>
</gene>
<proteinExistence type="predicted"/>
<comment type="caution">
    <text evidence="2">The sequence shown here is derived from an EMBL/GenBank/DDBJ whole genome shotgun (WGS) entry which is preliminary data.</text>
</comment>